<feature type="region of interest" description="Disordered" evidence="1">
    <location>
        <begin position="605"/>
        <end position="673"/>
    </location>
</feature>
<name>A0ABP0H524_9DINO</name>
<proteinExistence type="predicted"/>
<organism evidence="2 3">
    <name type="scientific">Durusdinium trenchii</name>
    <dbReference type="NCBI Taxonomy" id="1381693"/>
    <lineage>
        <taxon>Eukaryota</taxon>
        <taxon>Sar</taxon>
        <taxon>Alveolata</taxon>
        <taxon>Dinophyceae</taxon>
        <taxon>Suessiales</taxon>
        <taxon>Symbiodiniaceae</taxon>
        <taxon>Durusdinium</taxon>
    </lineage>
</organism>
<feature type="compositionally biased region" description="Polar residues" evidence="1">
    <location>
        <begin position="622"/>
        <end position="643"/>
    </location>
</feature>
<dbReference type="Proteomes" id="UP001642464">
    <property type="component" value="Unassembled WGS sequence"/>
</dbReference>
<evidence type="ECO:0000313" key="3">
    <source>
        <dbReference type="Proteomes" id="UP001642464"/>
    </source>
</evidence>
<protein>
    <recommendedName>
        <fullName evidence="4">FACT complex subunit</fullName>
    </recommendedName>
</protein>
<keyword evidence="3" id="KW-1185">Reference proteome</keyword>
<dbReference type="EMBL" id="CAXAMM010000001">
    <property type="protein sequence ID" value="CAK8985140.1"/>
    <property type="molecule type" value="Genomic_DNA"/>
</dbReference>
<reference evidence="2 3" key="1">
    <citation type="submission" date="2024-02" db="EMBL/GenBank/DDBJ databases">
        <authorList>
            <person name="Chen Y."/>
            <person name="Shah S."/>
            <person name="Dougan E. K."/>
            <person name="Thang M."/>
            <person name="Chan C."/>
        </authorList>
    </citation>
    <scope>NUCLEOTIDE SEQUENCE [LARGE SCALE GENOMIC DNA]</scope>
</reference>
<gene>
    <name evidence="2" type="ORF">SCF082_LOCUS18</name>
</gene>
<comment type="caution">
    <text evidence="2">The sequence shown here is derived from an EMBL/GenBank/DDBJ whole genome shotgun (WGS) entry which is preliminary data.</text>
</comment>
<evidence type="ECO:0000313" key="2">
    <source>
        <dbReference type="EMBL" id="CAK8985140.1"/>
    </source>
</evidence>
<sequence length="673" mass="74565">MGAMKVPKTATERLLLWTEGKAPGQAARELKELPSHFSLEGPHLFWRAGSPEVKMAFLGTGGNFLLIGSKWNVVEDYVDLSHLTVSVLGNMVSLSGGQDTVLRIFCPEPESVQTFSEQIRAASYMRVSDEYLKGLQEHIKSRKKADKRRSWASAFGRWTEKICGARSSPTGTQAEAMLKRKPSQRFDGAEASFLGRFYLKSTWTEANGKIHVHGDALILQSLGTDGEVKHFAIPLTGATATTAGFMVSVRRPDGLALLRLWLDSSEEAEELTQRIIATGEASAQLVQRKILPQASTVRRQIGRMAESLCNCTMQVPQGLRAALVPKGGCWERKPKRVIKEEAFVLDGRCSILRAKSEEVHACHAVLRGDALWFGRKAGACDQVMSVVSATALPCEGMVLIKTRTGDCHRLWPEEPQDAKKWSDAIQVAGQISKDLGKWEANKKSAFYAETAQEKVRTLARGRRFRMAAEWMSSSASRVASLICSERTTATQVLMMWQEASQIPHEITPSTKAYPSVEANFSRRAGVTGKSVPRTLEVRGDVMFVFDQGKMEKPVMLQGANVFVNTDRYNVVSIWLNGEMQARMFIDQAEEAESWGQHLAKGTKVVQNARAQRMEEEVPPLPDTNSQPILSRGNSFRVTTPTKLSEQEHKSSQQLAKSRSRRFVEAPLDQAVGA</sequence>
<evidence type="ECO:0000256" key="1">
    <source>
        <dbReference type="SAM" id="MobiDB-lite"/>
    </source>
</evidence>
<evidence type="ECO:0008006" key="4">
    <source>
        <dbReference type="Google" id="ProtNLM"/>
    </source>
</evidence>
<accession>A0ABP0H524</accession>